<protein>
    <submittedName>
        <fullName evidence="1">Uncharacterized protein</fullName>
    </submittedName>
</protein>
<reference evidence="1" key="1">
    <citation type="submission" date="2023-03" db="UniProtKB">
        <authorList>
            <consortium name="EnsemblPlants"/>
        </authorList>
    </citation>
    <scope>IDENTIFICATION</scope>
</reference>
<dbReference type="Gramene" id="MELO3C018228.2.1">
    <property type="protein sequence ID" value="MELO3C018228.2.1"/>
    <property type="gene ID" value="MELO3C018228.2"/>
</dbReference>
<accession>A0A9I9DGB9</accession>
<proteinExistence type="predicted"/>
<dbReference type="AlphaFoldDB" id="A0A9I9DGB9"/>
<organism evidence="1">
    <name type="scientific">Cucumis melo</name>
    <name type="common">Muskmelon</name>
    <dbReference type="NCBI Taxonomy" id="3656"/>
    <lineage>
        <taxon>Eukaryota</taxon>
        <taxon>Viridiplantae</taxon>
        <taxon>Streptophyta</taxon>
        <taxon>Embryophyta</taxon>
        <taxon>Tracheophyta</taxon>
        <taxon>Spermatophyta</taxon>
        <taxon>Magnoliopsida</taxon>
        <taxon>eudicotyledons</taxon>
        <taxon>Gunneridae</taxon>
        <taxon>Pentapetalae</taxon>
        <taxon>rosids</taxon>
        <taxon>fabids</taxon>
        <taxon>Cucurbitales</taxon>
        <taxon>Cucurbitaceae</taxon>
        <taxon>Benincaseae</taxon>
        <taxon>Cucumis</taxon>
    </lineage>
</organism>
<dbReference type="EnsemblPlants" id="MELO3C018228.2.1">
    <property type="protein sequence ID" value="MELO3C018228.2.1"/>
    <property type="gene ID" value="MELO3C018228.2"/>
</dbReference>
<name>A0A9I9DGB9_CUCME</name>
<evidence type="ECO:0000313" key="1">
    <source>
        <dbReference type="EnsemblPlants" id="MELO3C018228.2.1"/>
    </source>
</evidence>
<sequence>MKSKGRWRQSCVRSGVRRGRDIAPSRAIATDNARIGKVQFMELATITFLERLVIATTTVENHAIIPYELMMIISISILYIPPFQKNKNCVIFLCGCEGISIW</sequence>